<feature type="transmembrane region" description="Helical" evidence="5">
    <location>
        <begin position="109"/>
        <end position="127"/>
    </location>
</feature>
<name>K6YNC6_9ALTE</name>
<dbReference type="STRING" id="493475.GARC_2722"/>
<keyword evidence="4 5" id="KW-0472">Membrane</keyword>
<dbReference type="PANTHER" id="PTHR35371:SF1">
    <property type="entry name" value="BLR7753 PROTEIN"/>
    <property type="match status" value="1"/>
</dbReference>
<keyword evidence="3 5" id="KW-1133">Transmembrane helix</keyword>
<dbReference type="PANTHER" id="PTHR35371">
    <property type="entry name" value="INNER MEMBRANE PROTEIN"/>
    <property type="match status" value="1"/>
</dbReference>
<sequence>MTIIIICLFIATLMPILAKAPLALAMNKAGGYDNRNPREQQKSLSGFGARAKAAHENCFEALAMFTPGALAVLVTNNAGQLAEYFAIAFVASRVAYLLAYYFDKHVLRSSFWGIGFISSLALVWLAIP</sequence>
<evidence type="ECO:0000256" key="3">
    <source>
        <dbReference type="ARBA" id="ARBA00022989"/>
    </source>
</evidence>
<evidence type="ECO:0000313" key="6">
    <source>
        <dbReference type="EMBL" id="GAC19687.1"/>
    </source>
</evidence>
<evidence type="ECO:0000256" key="5">
    <source>
        <dbReference type="SAM" id="Phobius"/>
    </source>
</evidence>
<keyword evidence="2 5" id="KW-0812">Transmembrane</keyword>
<dbReference type="EMBL" id="BAEO01000037">
    <property type="protein sequence ID" value="GAC19687.1"/>
    <property type="molecule type" value="Genomic_DNA"/>
</dbReference>
<dbReference type="Pfam" id="PF01124">
    <property type="entry name" value="MAPEG"/>
    <property type="match status" value="1"/>
</dbReference>
<dbReference type="RefSeq" id="WP_007620817.1">
    <property type="nucleotide sequence ID" value="NZ_BAEO01000037.1"/>
</dbReference>
<dbReference type="SUPFAM" id="SSF161084">
    <property type="entry name" value="MAPEG domain-like"/>
    <property type="match status" value="1"/>
</dbReference>
<evidence type="ECO:0000313" key="7">
    <source>
        <dbReference type="Proteomes" id="UP000006327"/>
    </source>
</evidence>
<comment type="subcellular location">
    <subcellularLocation>
        <location evidence="1">Membrane</location>
    </subcellularLocation>
</comment>
<keyword evidence="7" id="KW-1185">Reference proteome</keyword>
<dbReference type="InterPro" id="IPR023352">
    <property type="entry name" value="MAPEG-like_dom_sf"/>
</dbReference>
<evidence type="ECO:0000256" key="2">
    <source>
        <dbReference type="ARBA" id="ARBA00022692"/>
    </source>
</evidence>
<gene>
    <name evidence="6" type="ORF">GARC_2722</name>
</gene>
<dbReference type="Gene3D" id="1.20.120.550">
    <property type="entry name" value="Membrane associated eicosanoid/glutathione metabolism-like domain"/>
    <property type="match status" value="1"/>
</dbReference>
<evidence type="ECO:0000256" key="1">
    <source>
        <dbReference type="ARBA" id="ARBA00004370"/>
    </source>
</evidence>
<dbReference type="AlphaFoldDB" id="K6YNC6"/>
<comment type="caution">
    <text evidence="6">The sequence shown here is derived from an EMBL/GenBank/DDBJ whole genome shotgun (WGS) entry which is preliminary data.</text>
</comment>
<dbReference type="OrthoDB" id="513661at2"/>
<proteinExistence type="predicted"/>
<reference evidence="6 7" key="1">
    <citation type="journal article" date="2017" name="Antonie Van Leeuwenhoek">
        <title>Rhizobium rhizosphaerae sp. nov., a novel species isolated from rice rhizosphere.</title>
        <authorList>
            <person name="Zhao J.J."/>
            <person name="Zhang J."/>
            <person name="Zhang R.J."/>
            <person name="Zhang C.W."/>
            <person name="Yin H.Q."/>
            <person name="Zhang X.X."/>
        </authorList>
    </citation>
    <scope>NUCLEOTIDE SEQUENCE [LARGE SCALE GENOMIC DNA]</scope>
    <source>
        <strain evidence="6 7">BSs20135</strain>
    </source>
</reference>
<dbReference type="InterPro" id="IPR001129">
    <property type="entry name" value="Membr-assoc_MAPEG"/>
</dbReference>
<protein>
    <submittedName>
        <fullName evidence="6">Transmembrane protein</fullName>
    </submittedName>
</protein>
<evidence type="ECO:0000256" key="4">
    <source>
        <dbReference type="ARBA" id="ARBA00023136"/>
    </source>
</evidence>
<feature type="transmembrane region" description="Helical" evidence="5">
    <location>
        <begin position="84"/>
        <end position="102"/>
    </location>
</feature>
<accession>K6YNC6</accession>
<dbReference type="eggNOG" id="COG3686">
    <property type="taxonomic scope" value="Bacteria"/>
</dbReference>
<organism evidence="6 7">
    <name type="scientific">Paraglaciecola arctica BSs20135</name>
    <dbReference type="NCBI Taxonomy" id="493475"/>
    <lineage>
        <taxon>Bacteria</taxon>
        <taxon>Pseudomonadati</taxon>
        <taxon>Pseudomonadota</taxon>
        <taxon>Gammaproteobacteria</taxon>
        <taxon>Alteromonadales</taxon>
        <taxon>Alteromonadaceae</taxon>
        <taxon>Paraglaciecola</taxon>
    </lineage>
</organism>
<dbReference type="GO" id="GO:0016020">
    <property type="term" value="C:membrane"/>
    <property type="evidence" value="ECO:0007669"/>
    <property type="project" value="UniProtKB-SubCell"/>
</dbReference>
<dbReference type="Proteomes" id="UP000006327">
    <property type="component" value="Unassembled WGS sequence"/>
</dbReference>